<dbReference type="InterPro" id="IPR007184">
    <property type="entry name" value="Mannoside_phosphorylase"/>
</dbReference>
<dbReference type="AlphaFoldDB" id="A0A7Y6EFD4"/>
<dbReference type="InterPro" id="IPR023296">
    <property type="entry name" value="Glyco_hydro_beta-prop_sf"/>
</dbReference>
<dbReference type="CDD" id="cd18613">
    <property type="entry name" value="GH130"/>
    <property type="match status" value="1"/>
</dbReference>
<comment type="caution">
    <text evidence="4">The sequence shown here is derived from an EMBL/GenBank/DDBJ whole genome shotgun (WGS) entry which is preliminary data.</text>
</comment>
<keyword evidence="4" id="KW-0378">Hydrolase</keyword>
<dbReference type="PANTHER" id="PTHR34106">
    <property type="entry name" value="GLYCOSIDASE"/>
    <property type="match status" value="1"/>
</dbReference>
<dbReference type="Gene3D" id="2.115.10.20">
    <property type="entry name" value="Glycosyl hydrolase domain, family 43"/>
    <property type="match status" value="1"/>
</dbReference>
<dbReference type="Pfam" id="PF04041">
    <property type="entry name" value="Glyco_hydro_130"/>
    <property type="match status" value="1"/>
</dbReference>
<keyword evidence="5" id="KW-1185">Reference proteome</keyword>
<name>A0A7Y6EFD4_9SPHN</name>
<accession>A0A7Y6EFD4</accession>
<evidence type="ECO:0000313" key="4">
    <source>
        <dbReference type="EMBL" id="NUU45653.1"/>
    </source>
</evidence>
<sequence length="428" mass="46990">MVERAKLRFHDILLRPDPSRTVVRPFEPGYPRGFDGGKTRTQETVDFILALDEAELIRQLEGVTASLDQNHRGVDATLRRRFDEMADRFDGADRCNDAQRRLIGAYFSQEYAYEAAALFNPSAVLHPHQVDVADGEVRFVLSLRGIGEGHLSSITFRTGRWTPGGTLSIDDPGSVSVPPVIDQTDTGNASVRLYSGESRTISETVLFPVMPSQRQGVEDLRLVRFDEGDGVFAYHGTYTAFSGAAARSELLTTTDFSAFEMRALTGDAAGGKGMALFPRLIDGRFAMLGRQDNKNIWLLTSDDILAWNGGSKLVEPRYPWEFVQMGNCGSPIELDEGWLVLTHGVGTVRNYCIGACLLDKNDPSKLLARTPRPVLAPSPKERDGYVPNVVYSCGALSVGRDLLLPYAVADSFTGFATVSIDDLLAVME</sequence>
<evidence type="ECO:0000313" key="5">
    <source>
        <dbReference type="Proteomes" id="UP000536441"/>
    </source>
</evidence>
<dbReference type="Proteomes" id="UP000536441">
    <property type="component" value="Unassembled WGS sequence"/>
</dbReference>
<keyword evidence="4" id="KW-0326">Glycosidase</keyword>
<dbReference type="RefSeq" id="WP_009820587.1">
    <property type="nucleotide sequence ID" value="NZ_CBCRYR010000086.1"/>
</dbReference>
<dbReference type="GO" id="GO:0016798">
    <property type="term" value="F:hydrolase activity, acting on glycosyl bonds"/>
    <property type="evidence" value="ECO:0007669"/>
    <property type="project" value="UniProtKB-KW"/>
</dbReference>
<organism evidence="4 5">
    <name type="scientific">Sphingomonas zeae</name>
    <dbReference type="NCBI Taxonomy" id="1646122"/>
    <lineage>
        <taxon>Bacteria</taxon>
        <taxon>Pseudomonadati</taxon>
        <taxon>Pseudomonadota</taxon>
        <taxon>Alphaproteobacteria</taxon>
        <taxon>Sphingomonadales</taxon>
        <taxon>Sphingomonadaceae</taxon>
        <taxon>Sphingomonas</taxon>
    </lineage>
</organism>
<dbReference type="SUPFAM" id="SSF75005">
    <property type="entry name" value="Arabinanase/levansucrase/invertase"/>
    <property type="match status" value="1"/>
</dbReference>
<dbReference type="PANTHER" id="PTHR34106:SF4">
    <property type="entry name" value="BLL5143 PROTEIN"/>
    <property type="match status" value="1"/>
</dbReference>
<evidence type="ECO:0000256" key="3">
    <source>
        <dbReference type="ARBA" id="ARBA00024356"/>
    </source>
</evidence>
<keyword evidence="1" id="KW-0328">Glycosyltransferase</keyword>
<dbReference type="GO" id="GO:0016757">
    <property type="term" value="F:glycosyltransferase activity"/>
    <property type="evidence" value="ECO:0007669"/>
    <property type="project" value="UniProtKB-KW"/>
</dbReference>
<keyword evidence="2" id="KW-0808">Transferase</keyword>
<proteinExistence type="inferred from homology"/>
<evidence type="ECO:0000256" key="2">
    <source>
        <dbReference type="ARBA" id="ARBA00022679"/>
    </source>
</evidence>
<gene>
    <name evidence="4" type="ORF">HP438_01485</name>
</gene>
<evidence type="ECO:0000256" key="1">
    <source>
        <dbReference type="ARBA" id="ARBA00022676"/>
    </source>
</evidence>
<comment type="similarity">
    <text evidence="3">Belongs to the glycosyl hydrolase 130 family.</text>
</comment>
<protein>
    <submittedName>
        <fullName evidence="4">Glycosidase</fullName>
    </submittedName>
</protein>
<dbReference type="EMBL" id="JABMCH010000043">
    <property type="protein sequence ID" value="NUU45653.1"/>
    <property type="molecule type" value="Genomic_DNA"/>
</dbReference>
<reference evidence="4 5" key="1">
    <citation type="submission" date="2020-05" db="EMBL/GenBank/DDBJ databases">
        <title>Genome Sequencing of Type Strains.</title>
        <authorList>
            <person name="Lemaire J.F."/>
            <person name="Inderbitzin P."/>
            <person name="Gregorio O.A."/>
            <person name="Collins S.B."/>
            <person name="Wespe N."/>
            <person name="Knight-Connoni V."/>
        </authorList>
    </citation>
    <scope>NUCLEOTIDE SEQUENCE [LARGE SCALE GENOMIC DNA]</scope>
    <source>
        <strain evidence="4 5">DSM 100049</strain>
    </source>
</reference>